<keyword evidence="8" id="KW-0283">Flagellar rotation</keyword>
<dbReference type="InterPro" id="IPR001172">
    <property type="entry name" value="FliN_T3SS_HrcQb"/>
</dbReference>
<dbReference type="PANTHER" id="PTHR30034">
    <property type="entry name" value="FLAGELLAR MOTOR SWITCH PROTEIN FLIM"/>
    <property type="match status" value="1"/>
</dbReference>
<organism evidence="14 15">
    <name type="scientific">Thiohalorhabdus methylotrophus</name>
    <dbReference type="NCBI Taxonomy" id="3242694"/>
    <lineage>
        <taxon>Bacteria</taxon>
        <taxon>Pseudomonadati</taxon>
        <taxon>Pseudomonadota</taxon>
        <taxon>Gammaproteobacteria</taxon>
        <taxon>Thiohalorhabdales</taxon>
        <taxon>Thiohalorhabdaceae</taxon>
        <taxon>Thiohalorhabdus</taxon>
    </lineage>
</organism>
<comment type="subcellular location">
    <subcellularLocation>
        <location evidence="1">Bacterial flagellum basal body</location>
    </subcellularLocation>
    <subcellularLocation>
        <location evidence="2">Cell membrane</location>
        <topology evidence="2">Peripheral membrane protein</topology>
    </subcellularLocation>
</comment>
<proteinExistence type="inferred from homology"/>
<dbReference type="Proteomes" id="UP001575181">
    <property type="component" value="Unassembled WGS sequence"/>
</dbReference>
<evidence type="ECO:0000256" key="7">
    <source>
        <dbReference type="ARBA" id="ARBA00022500"/>
    </source>
</evidence>
<dbReference type="EMBL" id="JBGUAW010000007">
    <property type="protein sequence ID" value="MFA9461499.1"/>
    <property type="molecule type" value="Genomic_DNA"/>
</dbReference>
<keyword evidence="14" id="KW-0969">Cilium</keyword>
<accession>A0ABV4TY22</accession>
<evidence type="ECO:0000256" key="9">
    <source>
        <dbReference type="ARBA" id="ARBA00023136"/>
    </source>
</evidence>
<dbReference type="Pfam" id="PF02154">
    <property type="entry name" value="FliM"/>
    <property type="match status" value="1"/>
</dbReference>
<dbReference type="InterPro" id="IPR028976">
    <property type="entry name" value="CheC-like_sf"/>
</dbReference>
<keyword evidence="10" id="KW-0975">Bacterial flagellum</keyword>
<dbReference type="Pfam" id="PF01052">
    <property type="entry name" value="FliMN_C"/>
    <property type="match status" value="1"/>
</dbReference>
<dbReference type="InterPro" id="IPR036429">
    <property type="entry name" value="SpoA-like_sf"/>
</dbReference>
<dbReference type="Gene3D" id="3.40.1550.10">
    <property type="entry name" value="CheC-like"/>
    <property type="match status" value="1"/>
</dbReference>
<dbReference type="InterPro" id="IPR001689">
    <property type="entry name" value="Flag_FliM"/>
</dbReference>
<sequence length="337" mass="38093">MAGGQILEEEEIQTLLEGLDQGSLEGGRGGALHPDEDDVAPYHFSEAEEEESPELPAFDVVAQRFERFFNDSMAGDFPVLRPSLSYQGYDLDRFGVVAEEASSPGVYVVLQTPQGKLLMSIEVEVARTMVGAVLGEEHQNLEESESEKRELTRIEQRLFLRLLQSMAQDLERAWEPLYINKIQDIRLESYIRDASIVRRDVRVFRVSYSLTLGDMECPMLLVYPLPVLDPYMDLLRGDFLAGGAEVDEEWRQEFQKEVFRAETYLSVVLGRTHMTLRELLKLEPGELLYLDSQPGDPVEVVAGEQTRWRAEAGKVDGQVAVRLLHKVDGNEDGEVAK</sequence>
<dbReference type="InterPro" id="IPR001543">
    <property type="entry name" value="FliN-like_C"/>
</dbReference>
<dbReference type="Gene3D" id="2.30.330.10">
    <property type="entry name" value="SpoA-like"/>
    <property type="match status" value="1"/>
</dbReference>
<evidence type="ECO:0000256" key="2">
    <source>
        <dbReference type="ARBA" id="ARBA00004202"/>
    </source>
</evidence>
<evidence type="ECO:0000256" key="5">
    <source>
        <dbReference type="ARBA" id="ARBA00021898"/>
    </source>
</evidence>
<evidence type="ECO:0000256" key="1">
    <source>
        <dbReference type="ARBA" id="ARBA00004117"/>
    </source>
</evidence>
<keyword evidence="15" id="KW-1185">Reference proteome</keyword>
<evidence type="ECO:0000256" key="12">
    <source>
        <dbReference type="SAM" id="MobiDB-lite"/>
    </source>
</evidence>
<comment type="caution">
    <text evidence="14">The sequence shown here is derived from an EMBL/GenBank/DDBJ whole genome shotgun (WGS) entry which is preliminary data.</text>
</comment>
<feature type="domain" description="Flagellar motor switch protein FliN-like C-terminal" evidence="13">
    <location>
        <begin position="257"/>
        <end position="327"/>
    </location>
</feature>
<keyword evidence="14" id="KW-0282">Flagellum</keyword>
<feature type="region of interest" description="Disordered" evidence="12">
    <location>
        <begin position="1"/>
        <end position="33"/>
    </location>
</feature>
<evidence type="ECO:0000256" key="8">
    <source>
        <dbReference type="ARBA" id="ARBA00022779"/>
    </source>
</evidence>
<evidence type="ECO:0000256" key="3">
    <source>
        <dbReference type="ARBA" id="ARBA00009226"/>
    </source>
</evidence>
<keyword evidence="14" id="KW-0966">Cell projection</keyword>
<evidence type="ECO:0000256" key="4">
    <source>
        <dbReference type="ARBA" id="ARBA00011049"/>
    </source>
</evidence>
<dbReference type="PRINTS" id="PR00956">
    <property type="entry name" value="FLGMOTORFLIN"/>
</dbReference>
<dbReference type="SUPFAM" id="SSF101801">
    <property type="entry name" value="Surface presentation of antigens (SPOA)"/>
    <property type="match status" value="1"/>
</dbReference>
<keyword evidence="9" id="KW-0472">Membrane</keyword>
<comment type="similarity">
    <text evidence="4">Belongs to the FliM family.</text>
</comment>
<evidence type="ECO:0000256" key="6">
    <source>
        <dbReference type="ARBA" id="ARBA00022475"/>
    </source>
</evidence>
<evidence type="ECO:0000259" key="13">
    <source>
        <dbReference type="Pfam" id="PF01052"/>
    </source>
</evidence>
<evidence type="ECO:0000313" key="15">
    <source>
        <dbReference type="Proteomes" id="UP001575181"/>
    </source>
</evidence>
<comment type="similarity">
    <text evidence="3">Belongs to the FliN/MopA/SpaO family.</text>
</comment>
<evidence type="ECO:0000256" key="10">
    <source>
        <dbReference type="ARBA" id="ARBA00023143"/>
    </source>
</evidence>
<dbReference type="PANTHER" id="PTHR30034:SF6">
    <property type="entry name" value="YOP PROTEINS TRANSLOCATION PROTEIN Q"/>
    <property type="match status" value="1"/>
</dbReference>
<name>A0ABV4TY22_9GAMM</name>
<protein>
    <recommendedName>
        <fullName evidence="5">Flagellar motor switch protein FliM</fullName>
    </recommendedName>
</protein>
<keyword evidence="7" id="KW-0145">Chemotaxis</keyword>
<reference evidence="14 15" key="1">
    <citation type="submission" date="2024-08" db="EMBL/GenBank/DDBJ databases">
        <title>Whole-genome sequencing of halo(alkali)philic microorganisms from hypersaline lakes.</title>
        <authorList>
            <person name="Sorokin D.Y."/>
            <person name="Merkel A.Y."/>
            <person name="Messina E."/>
            <person name="Yakimov M."/>
        </authorList>
    </citation>
    <scope>NUCLEOTIDE SEQUENCE [LARGE SCALE GENOMIC DNA]</scope>
    <source>
        <strain evidence="14 15">Cl-TMA</strain>
    </source>
</reference>
<dbReference type="RefSeq" id="WP_373656286.1">
    <property type="nucleotide sequence ID" value="NZ_JBGUAW010000007.1"/>
</dbReference>
<gene>
    <name evidence="14" type="ORF">ACERLL_11745</name>
</gene>
<keyword evidence="6" id="KW-1003">Cell membrane</keyword>
<comment type="function">
    <text evidence="11">FliM is one of three proteins (FliG, FliN, FliM) that forms the rotor-mounted switch complex (C ring), located at the base of the basal body. This complex interacts with the CheY and CheZ chemotaxis proteins, in addition to contacting components of the motor that determine the direction of flagellar rotation.</text>
</comment>
<evidence type="ECO:0000313" key="14">
    <source>
        <dbReference type="EMBL" id="MFA9461499.1"/>
    </source>
</evidence>
<evidence type="ECO:0000256" key="11">
    <source>
        <dbReference type="ARBA" id="ARBA00025044"/>
    </source>
</evidence>